<evidence type="ECO:0000313" key="3">
    <source>
        <dbReference type="Proteomes" id="UP001233172"/>
    </source>
</evidence>
<evidence type="ECO:0000256" key="1">
    <source>
        <dbReference type="SAM" id="SignalP"/>
    </source>
</evidence>
<reference evidence="2" key="1">
    <citation type="journal article" date="2023" name="PLoS Negl. Trop. Dis.">
        <title>A genome sequence for Biomphalaria pfeifferi, the major vector snail for the human-infecting parasite Schistosoma mansoni.</title>
        <authorList>
            <person name="Bu L."/>
            <person name="Lu L."/>
            <person name="Laidemitt M.R."/>
            <person name="Zhang S.M."/>
            <person name="Mutuku M."/>
            <person name="Mkoji G."/>
            <person name="Steinauer M."/>
            <person name="Loker E.S."/>
        </authorList>
    </citation>
    <scope>NUCLEOTIDE SEQUENCE</scope>
    <source>
        <strain evidence="2">KasaAsao</strain>
    </source>
</reference>
<evidence type="ECO:0008006" key="4">
    <source>
        <dbReference type="Google" id="ProtNLM"/>
    </source>
</evidence>
<protein>
    <recommendedName>
        <fullName evidence="4">Phospholipase B-like</fullName>
    </recommendedName>
</protein>
<name>A0AAD8FGU6_BIOPF</name>
<feature type="chain" id="PRO_5041972074" description="Phospholipase B-like" evidence="1">
    <location>
        <begin position="21"/>
        <end position="369"/>
    </location>
</feature>
<keyword evidence="1" id="KW-0732">Signal</keyword>
<sequence length="369" mass="42018">MSQLRLRFAFFMILVALTNSNVLLTYDTQQPGFLNNFTCGLLTCEKALSTGELYVEKFNLINIGQNASKLATIFAKYGKQVMASEISLTEKSFNRSMARVQLAIHNSLICFRGSFLCEVSYRNDEFESLTDMSIERPNHETPYSLQDKMESLAETITSLKYVVEELRQCPDETLHKDWTLAFRGTSGIKKSVYDAYKLGLGIPEDVESGCKEVGQSLPCANHYRNNTSLDNWKDIFQVALVLYKNHVKVKQVIFDGAGSSYMNWLTKARVLDSSWTDMKTQVSNIFSIDGDIRPELKRVFLLNSVYGGCPNDVGWFMAVDKETDGCNWAKNPDFPMFLYSMSNERENYNSDNISTADYFAIFVRNFNLP</sequence>
<evidence type="ECO:0000313" key="2">
    <source>
        <dbReference type="EMBL" id="KAK0064547.1"/>
    </source>
</evidence>
<keyword evidence="3" id="KW-1185">Reference proteome</keyword>
<reference evidence="2" key="2">
    <citation type="submission" date="2023-04" db="EMBL/GenBank/DDBJ databases">
        <authorList>
            <person name="Bu L."/>
            <person name="Lu L."/>
            <person name="Laidemitt M.R."/>
            <person name="Zhang S.M."/>
            <person name="Mutuku M."/>
            <person name="Mkoji G."/>
            <person name="Steinauer M."/>
            <person name="Loker E.S."/>
        </authorList>
    </citation>
    <scope>NUCLEOTIDE SEQUENCE</scope>
    <source>
        <strain evidence="2">KasaAsao</strain>
        <tissue evidence="2">Whole Snail</tissue>
    </source>
</reference>
<dbReference type="Proteomes" id="UP001233172">
    <property type="component" value="Unassembled WGS sequence"/>
</dbReference>
<comment type="caution">
    <text evidence="2">The sequence shown here is derived from an EMBL/GenBank/DDBJ whole genome shotgun (WGS) entry which is preliminary data.</text>
</comment>
<dbReference type="AlphaFoldDB" id="A0AAD8FGU6"/>
<dbReference type="EMBL" id="JASAOG010000017">
    <property type="protein sequence ID" value="KAK0064547.1"/>
    <property type="molecule type" value="Genomic_DNA"/>
</dbReference>
<proteinExistence type="predicted"/>
<organism evidence="2 3">
    <name type="scientific">Biomphalaria pfeifferi</name>
    <name type="common">Bloodfluke planorb</name>
    <name type="synonym">Freshwater snail</name>
    <dbReference type="NCBI Taxonomy" id="112525"/>
    <lineage>
        <taxon>Eukaryota</taxon>
        <taxon>Metazoa</taxon>
        <taxon>Spiralia</taxon>
        <taxon>Lophotrochozoa</taxon>
        <taxon>Mollusca</taxon>
        <taxon>Gastropoda</taxon>
        <taxon>Heterobranchia</taxon>
        <taxon>Euthyneura</taxon>
        <taxon>Panpulmonata</taxon>
        <taxon>Hygrophila</taxon>
        <taxon>Lymnaeoidea</taxon>
        <taxon>Planorbidae</taxon>
        <taxon>Biomphalaria</taxon>
    </lineage>
</organism>
<feature type="signal peptide" evidence="1">
    <location>
        <begin position="1"/>
        <end position="20"/>
    </location>
</feature>
<accession>A0AAD8FGU6</accession>
<gene>
    <name evidence="2" type="ORF">Bpfe_006206</name>
</gene>